<keyword evidence="1" id="KW-0812">Transmembrane</keyword>
<keyword evidence="3" id="KW-1185">Reference proteome</keyword>
<reference evidence="2 3" key="1">
    <citation type="journal article" date="2018" name="Sci. Rep.">
        <title>Genomic signatures of local adaptation to the degree of environmental predictability in rotifers.</title>
        <authorList>
            <person name="Franch-Gras L."/>
            <person name="Hahn C."/>
            <person name="Garcia-Roger E.M."/>
            <person name="Carmona M.J."/>
            <person name="Serra M."/>
            <person name="Gomez A."/>
        </authorList>
    </citation>
    <scope>NUCLEOTIDE SEQUENCE [LARGE SCALE GENOMIC DNA]</scope>
    <source>
        <strain evidence="2">HYR1</strain>
    </source>
</reference>
<proteinExistence type="predicted"/>
<dbReference type="AlphaFoldDB" id="A0A3M7PRP7"/>
<protein>
    <submittedName>
        <fullName evidence="2">Uncharacterized protein</fullName>
    </submittedName>
</protein>
<organism evidence="2 3">
    <name type="scientific">Brachionus plicatilis</name>
    <name type="common">Marine rotifer</name>
    <name type="synonym">Brachionus muelleri</name>
    <dbReference type="NCBI Taxonomy" id="10195"/>
    <lineage>
        <taxon>Eukaryota</taxon>
        <taxon>Metazoa</taxon>
        <taxon>Spiralia</taxon>
        <taxon>Gnathifera</taxon>
        <taxon>Rotifera</taxon>
        <taxon>Eurotatoria</taxon>
        <taxon>Monogononta</taxon>
        <taxon>Pseudotrocha</taxon>
        <taxon>Ploima</taxon>
        <taxon>Brachionidae</taxon>
        <taxon>Brachionus</taxon>
    </lineage>
</organism>
<dbReference type="Proteomes" id="UP000276133">
    <property type="component" value="Unassembled WGS sequence"/>
</dbReference>
<evidence type="ECO:0000313" key="3">
    <source>
        <dbReference type="Proteomes" id="UP000276133"/>
    </source>
</evidence>
<comment type="caution">
    <text evidence="2">The sequence shown here is derived from an EMBL/GenBank/DDBJ whole genome shotgun (WGS) entry which is preliminary data.</text>
</comment>
<name>A0A3M7PRP7_BRAPC</name>
<keyword evidence="1" id="KW-0472">Membrane</keyword>
<sequence>QQKFKYLDNNPFLKIHKKLFFLVITTVTIIIDWISPISITIARCISVSTTVSSNSVIISSISNATKMTTF</sequence>
<gene>
    <name evidence="2" type="ORF">BpHYR1_033770</name>
</gene>
<feature type="non-terminal residue" evidence="2">
    <location>
        <position position="1"/>
    </location>
</feature>
<accession>A0A3M7PRP7</accession>
<feature type="transmembrane region" description="Helical" evidence="1">
    <location>
        <begin position="20"/>
        <end position="42"/>
    </location>
</feature>
<keyword evidence="1" id="KW-1133">Transmembrane helix</keyword>
<evidence type="ECO:0000256" key="1">
    <source>
        <dbReference type="SAM" id="Phobius"/>
    </source>
</evidence>
<dbReference type="EMBL" id="REGN01009162">
    <property type="protein sequence ID" value="RNA01812.1"/>
    <property type="molecule type" value="Genomic_DNA"/>
</dbReference>
<evidence type="ECO:0000313" key="2">
    <source>
        <dbReference type="EMBL" id="RNA01812.1"/>
    </source>
</evidence>